<organism evidence="2 3">
    <name type="scientific">Croceicoccus naphthovorans</name>
    <dbReference type="NCBI Taxonomy" id="1348774"/>
    <lineage>
        <taxon>Bacteria</taxon>
        <taxon>Pseudomonadati</taxon>
        <taxon>Pseudomonadota</taxon>
        <taxon>Alphaproteobacteria</taxon>
        <taxon>Sphingomonadales</taxon>
        <taxon>Erythrobacteraceae</taxon>
        <taxon>Croceicoccus</taxon>
    </lineage>
</organism>
<dbReference type="PATRIC" id="fig|1348774.3.peg.1118"/>
<dbReference type="RefSeq" id="WP_047820220.1">
    <property type="nucleotide sequence ID" value="NZ_CP011770.1"/>
</dbReference>
<dbReference type="PROSITE" id="PS51257">
    <property type="entry name" value="PROKAR_LIPOPROTEIN"/>
    <property type="match status" value="1"/>
</dbReference>
<keyword evidence="3" id="KW-1185">Reference proteome</keyword>
<sequence length="104" mass="10304">MNTKILFLAGSACLLAGCATYGSPEAGKFDKADFGEANRMTYAAMVVDPDPQYDEPMEGDGERAADAVEAYREGEVEIGTSGGGGMSGGGGGFSGGGSSSGGGF</sequence>
<dbReference type="STRING" id="1348774.AB433_05325"/>
<dbReference type="AlphaFoldDB" id="A0A0G3XEE8"/>
<accession>A0A0G3XEE8</accession>
<name>A0A0G3XEE8_9SPHN</name>
<evidence type="ECO:0000313" key="3">
    <source>
        <dbReference type="Proteomes" id="UP000035287"/>
    </source>
</evidence>
<dbReference type="Proteomes" id="UP000035287">
    <property type="component" value="Chromosome"/>
</dbReference>
<feature type="region of interest" description="Disordered" evidence="1">
    <location>
        <begin position="77"/>
        <end position="104"/>
    </location>
</feature>
<evidence type="ECO:0000313" key="2">
    <source>
        <dbReference type="EMBL" id="AKM09532.1"/>
    </source>
</evidence>
<proteinExistence type="predicted"/>
<protein>
    <submittedName>
        <fullName evidence="2">Uncharacterized protein</fullName>
    </submittedName>
</protein>
<dbReference type="KEGG" id="cna:AB433_05325"/>
<evidence type="ECO:0000256" key="1">
    <source>
        <dbReference type="SAM" id="MobiDB-lite"/>
    </source>
</evidence>
<dbReference type="EMBL" id="CP011770">
    <property type="protein sequence ID" value="AKM09532.1"/>
    <property type="molecule type" value="Genomic_DNA"/>
</dbReference>
<feature type="compositionally biased region" description="Gly residues" evidence="1">
    <location>
        <begin position="80"/>
        <end position="104"/>
    </location>
</feature>
<gene>
    <name evidence="2" type="ORF">AB433_05325</name>
</gene>
<reference evidence="2 3" key="1">
    <citation type="submission" date="2015-06" db="EMBL/GenBank/DDBJ databases">
        <authorList>
            <person name="Zeng Y."/>
            <person name="Huang Y."/>
        </authorList>
    </citation>
    <scope>NUCLEOTIDE SEQUENCE [LARGE SCALE GENOMIC DNA]</scope>
    <source>
        <strain evidence="2 3">PQ-2</strain>
    </source>
</reference>